<gene>
    <name evidence="2" type="ORF">CMN54_10105</name>
</gene>
<organism evidence="2 3">
    <name type="scientific">SAR324 cluster bacterium</name>
    <dbReference type="NCBI Taxonomy" id="2024889"/>
    <lineage>
        <taxon>Bacteria</taxon>
        <taxon>Deltaproteobacteria</taxon>
        <taxon>SAR324 cluster</taxon>
    </lineage>
</organism>
<keyword evidence="1" id="KW-1133">Transmembrane helix</keyword>
<name>A0A2D6YKQ4_9DELT</name>
<comment type="caution">
    <text evidence="2">The sequence shown here is derived from an EMBL/GenBank/DDBJ whole genome shotgun (WGS) entry which is preliminary data.</text>
</comment>
<feature type="transmembrane region" description="Helical" evidence="1">
    <location>
        <begin position="7"/>
        <end position="26"/>
    </location>
</feature>
<evidence type="ECO:0000313" key="3">
    <source>
        <dbReference type="Proteomes" id="UP000226525"/>
    </source>
</evidence>
<evidence type="ECO:0000313" key="2">
    <source>
        <dbReference type="EMBL" id="MAH63778.1"/>
    </source>
</evidence>
<feature type="transmembrane region" description="Helical" evidence="1">
    <location>
        <begin position="38"/>
        <end position="58"/>
    </location>
</feature>
<dbReference type="AlphaFoldDB" id="A0A2D6YKQ4"/>
<dbReference type="Proteomes" id="UP000226525">
    <property type="component" value="Unassembled WGS sequence"/>
</dbReference>
<accession>A0A2D6YKQ4</accession>
<reference evidence="3" key="1">
    <citation type="submission" date="2017-09" db="EMBL/GenBank/DDBJ databases">
        <title>The Reconstruction of 2,631 Draft Metagenome-Assembled Genomes from the Global Oceans.</title>
        <authorList>
            <person name="Tully B.J."/>
            <person name="Graham E.D."/>
            <person name="Heidelberg J.F."/>
        </authorList>
    </citation>
    <scope>NUCLEOTIDE SEQUENCE [LARGE SCALE GENOMIC DNA]</scope>
</reference>
<keyword evidence="1" id="KW-0812">Transmembrane</keyword>
<keyword evidence="1" id="KW-0472">Membrane</keyword>
<dbReference type="EMBL" id="NZEX01000113">
    <property type="protein sequence ID" value="MAH63778.1"/>
    <property type="molecule type" value="Genomic_DNA"/>
</dbReference>
<evidence type="ECO:0000256" key="1">
    <source>
        <dbReference type="SAM" id="Phobius"/>
    </source>
</evidence>
<proteinExistence type="predicted"/>
<protein>
    <submittedName>
        <fullName evidence="2">Uncharacterized protein</fullName>
    </submittedName>
</protein>
<sequence length="67" mass="7991">MRASKLIKLWLMITAFWGVFIFGYSIGKDGSLSSYYLYFWLLTSFTIFIICWLTILLMRSYRRQAST</sequence>